<dbReference type="EMBL" id="JAHSTS010000003">
    <property type="protein sequence ID" value="MBV4461040.1"/>
    <property type="molecule type" value="Genomic_DNA"/>
</dbReference>
<feature type="chain" id="PRO_5047094830" description="Lipoprotein" evidence="1">
    <location>
        <begin position="20"/>
        <end position="140"/>
    </location>
</feature>
<proteinExistence type="predicted"/>
<evidence type="ECO:0000313" key="3">
    <source>
        <dbReference type="Proteomes" id="UP000765224"/>
    </source>
</evidence>
<dbReference type="PROSITE" id="PS51257">
    <property type="entry name" value="PROKAR_LIPOPROTEIN"/>
    <property type="match status" value="1"/>
</dbReference>
<keyword evidence="1" id="KW-0732">Signal</keyword>
<protein>
    <recommendedName>
        <fullName evidence="4">Lipoprotein</fullName>
    </recommendedName>
</protein>
<evidence type="ECO:0000313" key="2">
    <source>
        <dbReference type="EMBL" id="MBV4461040.1"/>
    </source>
</evidence>
<comment type="caution">
    <text evidence="2">The sequence shown here is derived from an EMBL/GenBank/DDBJ whole genome shotgun (WGS) entry which is preliminary data.</text>
</comment>
<feature type="signal peptide" evidence="1">
    <location>
        <begin position="1"/>
        <end position="19"/>
    </location>
</feature>
<keyword evidence="3" id="KW-1185">Reference proteome</keyword>
<name>A0ABS6PKQ2_9PSED</name>
<organism evidence="2 3">
    <name type="scientific">Pseudomonas ekonensis</name>
    <dbReference type="NCBI Taxonomy" id="2842353"/>
    <lineage>
        <taxon>Bacteria</taxon>
        <taxon>Pseudomonadati</taxon>
        <taxon>Pseudomonadota</taxon>
        <taxon>Gammaproteobacteria</taxon>
        <taxon>Pseudomonadales</taxon>
        <taxon>Pseudomonadaceae</taxon>
        <taxon>Pseudomonas</taxon>
    </lineage>
</organism>
<dbReference type="Proteomes" id="UP000765224">
    <property type="component" value="Unassembled WGS sequence"/>
</dbReference>
<reference evidence="2 3" key="1">
    <citation type="submission" date="2021-06" db="EMBL/GenBank/DDBJ databases">
        <title>Updating the genus Pseudomonas: Description of 43 new species and partition of the Pseudomonas putida group.</title>
        <authorList>
            <person name="Girard L."/>
            <person name="Lood C."/>
            <person name="Vandamme P."/>
            <person name="Rokni-Zadeh H."/>
            <person name="Van Noort V."/>
            <person name="Hofte M."/>
            <person name="Lavigne R."/>
            <person name="De Mot R."/>
        </authorList>
    </citation>
    <scope>NUCLEOTIDE SEQUENCE [LARGE SCALE GENOMIC DNA]</scope>
    <source>
        <strain evidence="2 3">COR58</strain>
    </source>
</reference>
<gene>
    <name evidence="2" type="ORF">KVG96_24055</name>
</gene>
<accession>A0ABS6PKQ2</accession>
<dbReference type="RefSeq" id="WP_217894294.1">
    <property type="nucleotide sequence ID" value="NZ_JAHSTS010000003.1"/>
</dbReference>
<sequence length="140" mass="15718">MRKLMLTASLMTLAGCAGFGMPAPDPSQAWIDLESRQQDTALQALEVDARAAVDKRYFEVQPGSHELKVRYQFPVEATNIGPDAEPLWRDCRLSLTFKDFNAGERYQLQAGNIGFRPWAKLYDQQRKVVGQAKPAGCQRT</sequence>
<evidence type="ECO:0008006" key="4">
    <source>
        <dbReference type="Google" id="ProtNLM"/>
    </source>
</evidence>
<evidence type="ECO:0000256" key="1">
    <source>
        <dbReference type="SAM" id="SignalP"/>
    </source>
</evidence>